<sequence length="278" mass="31929">MIAISNIHLQREHSFSPMMMVNRSENCATRRLSQCTSFGVSTNDISQKFYGDPDDATDLSELDFYARKAVIEEVAEWCDENEGKKPEAIHNNRWTQILYRYEIVKSSAKRPVRDMVFTDGTISRFLFVMIFPETCDSGNFSHHDYDTMTKYQADRFMSLLTYLHHDIQSLSRVRATYTTPERKFKLNIDFLTKLGSPTSSIKPSIWHVTSDEFVPCLSASELDKMDNVVAQGESSKTRTTQSVRDKVLGSAETKPNVSSHWKHRNPRQCDLCQTISRG</sequence>
<evidence type="ECO:0000313" key="2">
    <source>
        <dbReference type="EMBL" id="KAJ4488445.1"/>
    </source>
</evidence>
<gene>
    <name evidence="2" type="ORF">J3R30DRAFT_3280347</name>
</gene>
<feature type="compositionally biased region" description="Polar residues" evidence="1">
    <location>
        <begin position="232"/>
        <end position="242"/>
    </location>
</feature>
<dbReference type="Proteomes" id="UP001150266">
    <property type="component" value="Unassembled WGS sequence"/>
</dbReference>
<name>A0A9W9AQS8_9AGAR</name>
<reference evidence="2" key="1">
    <citation type="submission" date="2022-08" db="EMBL/GenBank/DDBJ databases">
        <title>A Global Phylogenomic Analysis of the Shiitake Genus Lentinula.</title>
        <authorList>
            <consortium name="DOE Joint Genome Institute"/>
            <person name="Sierra-Patev S."/>
            <person name="Min B."/>
            <person name="Naranjo-Ortiz M."/>
            <person name="Looney B."/>
            <person name="Konkel Z."/>
            <person name="Slot J.C."/>
            <person name="Sakamoto Y."/>
            <person name="Steenwyk J.L."/>
            <person name="Rokas A."/>
            <person name="Carro J."/>
            <person name="Camarero S."/>
            <person name="Ferreira P."/>
            <person name="Molpeceres G."/>
            <person name="Ruiz-Duenas F.J."/>
            <person name="Serrano A."/>
            <person name="Henrissat B."/>
            <person name="Drula E."/>
            <person name="Hughes K.W."/>
            <person name="Mata J.L."/>
            <person name="Ishikawa N.K."/>
            <person name="Vargas-Isla R."/>
            <person name="Ushijima S."/>
            <person name="Smith C.A."/>
            <person name="Ahrendt S."/>
            <person name="Andreopoulos W."/>
            <person name="He G."/>
            <person name="Labutti K."/>
            <person name="Lipzen A."/>
            <person name="Ng V."/>
            <person name="Riley R."/>
            <person name="Sandor L."/>
            <person name="Barry K."/>
            <person name="Martinez A.T."/>
            <person name="Xiao Y."/>
            <person name="Gibbons J.G."/>
            <person name="Terashima K."/>
            <person name="Grigoriev I.V."/>
            <person name="Hibbett D.S."/>
        </authorList>
    </citation>
    <scope>NUCLEOTIDE SEQUENCE</scope>
    <source>
        <strain evidence="2">JLM2183</strain>
    </source>
</reference>
<accession>A0A9W9AQS8</accession>
<evidence type="ECO:0000313" key="3">
    <source>
        <dbReference type="Proteomes" id="UP001150266"/>
    </source>
</evidence>
<evidence type="ECO:0000256" key="1">
    <source>
        <dbReference type="SAM" id="MobiDB-lite"/>
    </source>
</evidence>
<organism evidence="2 3">
    <name type="scientific">Lentinula aciculospora</name>
    <dbReference type="NCBI Taxonomy" id="153920"/>
    <lineage>
        <taxon>Eukaryota</taxon>
        <taxon>Fungi</taxon>
        <taxon>Dikarya</taxon>
        <taxon>Basidiomycota</taxon>
        <taxon>Agaricomycotina</taxon>
        <taxon>Agaricomycetes</taxon>
        <taxon>Agaricomycetidae</taxon>
        <taxon>Agaricales</taxon>
        <taxon>Marasmiineae</taxon>
        <taxon>Omphalotaceae</taxon>
        <taxon>Lentinula</taxon>
    </lineage>
</organism>
<keyword evidence="3" id="KW-1185">Reference proteome</keyword>
<protein>
    <submittedName>
        <fullName evidence="2">Uncharacterized protein</fullName>
    </submittedName>
</protein>
<dbReference type="EMBL" id="JAOTPV010000002">
    <property type="protein sequence ID" value="KAJ4488445.1"/>
    <property type="molecule type" value="Genomic_DNA"/>
</dbReference>
<proteinExistence type="predicted"/>
<comment type="caution">
    <text evidence="2">The sequence shown here is derived from an EMBL/GenBank/DDBJ whole genome shotgun (WGS) entry which is preliminary data.</text>
</comment>
<feature type="region of interest" description="Disordered" evidence="1">
    <location>
        <begin position="230"/>
        <end position="263"/>
    </location>
</feature>
<dbReference type="AlphaFoldDB" id="A0A9W9AQS8"/>
<dbReference type="OrthoDB" id="341421at2759"/>